<feature type="compositionally biased region" description="Basic and acidic residues" evidence="4">
    <location>
        <begin position="1202"/>
        <end position="1215"/>
    </location>
</feature>
<gene>
    <name evidence="6" type="ORF">IHQ72_34535</name>
</gene>
<dbReference type="EMBL" id="CP062229">
    <property type="protein sequence ID" value="UVC15493.1"/>
    <property type="molecule type" value="Genomic_DNA"/>
</dbReference>
<feature type="region of interest" description="Disordered" evidence="4">
    <location>
        <begin position="596"/>
        <end position="629"/>
    </location>
</feature>
<feature type="compositionally biased region" description="Low complexity" evidence="4">
    <location>
        <begin position="955"/>
        <end position="972"/>
    </location>
</feature>
<dbReference type="RefSeq" id="WP_258120347.1">
    <property type="nucleotide sequence ID" value="NZ_CP062229.1"/>
</dbReference>
<feature type="compositionally biased region" description="Low complexity" evidence="4">
    <location>
        <begin position="51"/>
        <end position="63"/>
    </location>
</feature>
<evidence type="ECO:0000313" key="7">
    <source>
        <dbReference type="Proteomes" id="UP001058098"/>
    </source>
</evidence>
<sequence>MDLTSTKRVRGQSNRAGLQGSSPAAPSAGTAAFERQLSEIANSGGGGGAMPAGSAPQPSQSSRLLKRLSKLPLYPGDSESILALKPALIKGNAAKNTARNKVRSLLRFGRWLFEKKKDPIKDRLDEQSLTDDAREFIGNPNPAKLLTAIGHLRTLQSTGGVVPVAGRVELTPYPEDAALIKEYRDEIKEYGRKAAIQTGRKNATALRSFSDYLRQNNKKGIAGRLFDRAFDPDLKSYKKDADGYQDIGYALGCLRKSRAGAKAMERERHIPPGPDPEAAALTESMRVGDADAQHSASQEVGSWPEKLAAAAHDQDVPLELMDEPARWSSAPQPAQSARLRRKQPLYPEDTQLILGLKEAQDAALVKEYRDEATIPTSKRNATAGKALAGGDQRIGSALASLRKPDAGAKAMERERHIPPVPDHEDAALMEPRRVGDAAAQHSAPHEASSWPKETAAAAHDQDVPLELMDQLGLSSSAPQPARLHTEQKPLYPQDASLILGLKEAFIKVNASASTVKHNVGILRRFGGWLFEKNKTSIVARLNSKSLSDGGGVLEFIGEGDPRPLVVALDHLRTFQSTGRVVLRTRRARNPRPQNVTLINSEGAAPTESRRVGDAAAQHGASHQAGNWAQELPAKAHDQDVRLGLMDQPGLSSSLEPAAHHDQAPDPGVSNHQRSPDELMGAPAWSNLLPSEEVLIEDELDTAELRPAKRQRILDDLQGLAAERQLSEIANSGGRLLSPAATHQLGASPWEARPMMQGSGYEDAAAPHAIAKSVGDAAAQQGPVSWPSVGAEGYDQDLMVEDGPPWSGVPPEQAQDIAQAGWQEAVRSTSTWSLQMPLNFDWSMWPTSEPAPVHYVRARSETYGDFEAAVDPNPPGPVPGHHQDARQPGSPLALSPLPDSSDEEAMAWLSEELERRQMLRDTEWQTMMQGTGSAAVPGAGEPNEVQLIHHPRPRPMGEAAPAAPARAPQPASPVTASLPGTYRGLPVVDVTLTTSSSDAQIGAFGPTASSKVANGSVLGATEWLSDAHIQRDYHLLEGQLQGINPELAARTRLVDPSVSHLLRHVGSNTAQHTLQSIYNQSTAPADFLFLPVNNGTPTNPGTHWSLLLVDRREPERPVAYHYDSRQREGYNDGPATQLAGLLNATLAPAPMARQPNDYDCGVFVLDGTWALVGRLVEGQRPDREPLPLDNLVADRQALQDRLSGRLPHEEEPRQLLDDEPASPPMMAFEPGELRQLLEDEPASPPMMAFDSAELWRLLEDEPASPSMMAFEPGELRQLLEDEPASSSPRINSTRHARTDGVHQPAPAPWPPQRKT</sequence>
<organism evidence="6 7">
    <name type="scientific">Mesorhizobium onobrychidis</name>
    <dbReference type="NCBI Taxonomy" id="2775404"/>
    <lineage>
        <taxon>Bacteria</taxon>
        <taxon>Pseudomonadati</taxon>
        <taxon>Pseudomonadota</taxon>
        <taxon>Alphaproteobacteria</taxon>
        <taxon>Hyphomicrobiales</taxon>
        <taxon>Phyllobacteriaceae</taxon>
        <taxon>Mesorhizobium</taxon>
    </lineage>
</organism>
<evidence type="ECO:0000256" key="3">
    <source>
        <dbReference type="ARBA" id="ARBA00022807"/>
    </source>
</evidence>
<dbReference type="Gene3D" id="3.40.395.10">
    <property type="entry name" value="Adenoviral Proteinase, Chain A"/>
    <property type="match status" value="1"/>
</dbReference>
<dbReference type="PROSITE" id="PS50600">
    <property type="entry name" value="ULP_PROTEASE"/>
    <property type="match status" value="1"/>
</dbReference>
<evidence type="ECO:0000313" key="6">
    <source>
        <dbReference type="EMBL" id="UVC15493.1"/>
    </source>
</evidence>
<keyword evidence="2" id="KW-0378">Hydrolase</keyword>
<feature type="compositionally biased region" description="Polar residues" evidence="4">
    <location>
        <begin position="1283"/>
        <end position="1292"/>
    </location>
</feature>
<name>A0ABY5QWN1_9HYPH</name>
<dbReference type="InterPro" id="IPR038765">
    <property type="entry name" value="Papain-like_cys_pep_sf"/>
</dbReference>
<feature type="region of interest" description="Disordered" evidence="4">
    <location>
        <begin position="1"/>
        <end position="63"/>
    </location>
</feature>
<keyword evidence="1" id="KW-0645">Protease</keyword>
<feature type="domain" description="Ubiquitin-like protease family profile" evidence="5">
    <location>
        <begin position="1007"/>
        <end position="1170"/>
    </location>
</feature>
<dbReference type="InterPro" id="IPR044613">
    <property type="entry name" value="Nep1/2-like"/>
</dbReference>
<dbReference type="Proteomes" id="UP001058098">
    <property type="component" value="Chromosome"/>
</dbReference>
<accession>A0ABY5QWN1</accession>
<feature type="region of interest" description="Disordered" evidence="4">
    <location>
        <begin position="1202"/>
        <end position="1226"/>
    </location>
</feature>
<feature type="compositionally biased region" description="Low complexity" evidence="4">
    <location>
        <begin position="614"/>
        <end position="625"/>
    </location>
</feature>
<feature type="compositionally biased region" description="Low complexity" evidence="4">
    <location>
        <begin position="887"/>
        <end position="898"/>
    </location>
</feature>
<feature type="compositionally biased region" description="Pro residues" evidence="4">
    <location>
        <begin position="1304"/>
        <end position="1314"/>
    </location>
</feature>
<feature type="region of interest" description="Disordered" evidence="4">
    <location>
        <begin position="645"/>
        <end position="682"/>
    </location>
</feature>
<evidence type="ECO:0000256" key="1">
    <source>
        <dbReference type="ARBA" id="ARBA00022670"/>
    </source>
</evidence>
<proteinExistence type="predicted"/>
<keyword evidence="3" id="KW-0788">Thiol protease</keyword>
<dbReference type="PANTHER" id="PTHR46468:SF1">
    <property type="entry name" value="SENTRIN-SPECIFIC PROTEASE 8"/>
    <property type="match status" value="1"/>
</dbReference>
<feature type="compositionally biased region" description="Low complexity" evidence="4">
    <location>
        <begin position="16"/>
        <end position="32"/>
    </location>
</feature>
<evidence type="ECO:0000256" key="4">
    <source>
        <dbReference type="SAM" id="MobiDB-lite"/>
    </source>
</evidence>
<feature type="region of interest" description="Disordered" evidence="4">
    <location>
        <begin position="1267"/>
        <end position="1314"/>
    </location>
</feature>
<dbReference type="SUPFAM" id="SSF54001">
    <property type="entry name" value="Cysteine proteinases"/>
    <property type="match status" value="1"/>
</dbReference>
<keyword evidence="7" id="KW-1185">Reference proteome</keyword>
<evidence type="ECO:0000259" key="5">
    <source>
        <dbReference type="PROSITE" id="PS50600"/>
    </source>
</evidence>
<feature type="region of interest" description="Disordered" evidence="4">
    <location>
        <begin position="434"/>
        <end position="456"/>
    </location>
</feature>
<dbReference type="PANTHER" id="PTHR46468">
    <property type="entry name" value="SENTRIN-SPECIFIC PROTEASE 8"/>
    <property type="match status" value="1"/>
</dbReference>
<feature type="compositionally biased region" description="Polar residues" evidence="4">
    <location>
        <begin position="1"/>
        <end position="15"/>
    </location>
</feature>
<reference evidence="6" key="1">
    <citation type="submission" date="2020-09" db="EMBL/GenBank/DDBJ databases">
        <title>Rhizobia associated with sainfoin plants.</title>
        <authorList>
            <person name="Asharfi S."/>
            <person name="Kuzmanovic N."/>
            <person name="Bunk B."/>
            <person name="Sproeer C."/>
            <person name="Becker M."/>
            <person name="Thuenen T."/>
        </authorList>
    </citation>
    <scope>NUCLEOTIDE SEQUENCE</scope>
    <source>
        <strain evidence="6">OM4</strain>
    </source>
</reference>
<protein>
    <recommendedName>
        <fullName evidence="5">Ubiquitin-like protease family profile domain-containing protein</fullName>
    </recommendedName>
</protein>
<dbReference type="InterPro" id="IPR003653">
    <property type="entry name" value="Peptidase_C48_C"/>
</dbReference>
<feature type="region of interest" description="Disordered" evidence="4">
    <location>
        <begin position="951"/>
        <end position="977"/>
    </location>
</feature>
<evidence type="ECO:0000256" key="2">
    <source>
        <dbReference type="ARBA" id="ARBA00022801"/>
    </source>
</evidence>
<feature type="region of interest" description="Disordered" evidence="4">
    <location>
        <begin position="869"/>
        <end position="899"/>
    </location>
</feature>